<dbReference type="InterPro" id="IPR018608">
    <property type="entry name" value="Gti1/Pac2"/>
</dbReference>
<evidence type="ECO:0000313" key="2">
    <source>
        <dbReference type="EMBL" id="THH18741.1"/>
    </source>
</evidence>
<dbReference type="Proteomes" id="UP000310158">
    <property type="component" value="Unassembled WGS sequence"/>
</dbReference>
<feature type="region of interest" description="Disordered" evidence="1">
    <location>
        <begin position="168"/>
        <end position="224"/>
    </location>
</feature>
<feature type="compositionally biased region" description="Low complexity" evidence="1">
    <location>
        <begin position="376"/>
        <end position="390"/>
    </location>
</feature>
<dbReference type="PANTHER" id="PTHR28027">
    <property type="entry name" value="TRANSCRIPTIONAL REGULATOR MIT1"/>
    <property type="match status" value="1"/>
</dbReference>
<feature type="compositionally biased region" description="Low complexity" evidence="1">
    <location>
        <begin position="178"/>
        <end position="208"/>
    </location>
</feature>
<feature type="region of interest" description="Disordered" evidence="1">
    <location>
        <begin position="278"/>
        <end position="301"/>
    </location>
</feature>
<evidence type="ECO:0000313" key="3">
    <source>
        <dbReference type="Proteomes" id="UP000310158"/>
    </source>
</evidence>
<evidence type="ECO:0000256" key="1">
    <source>
        <dbReference type="SAM" id="MobiDB-lite"/>
    </source>
</evidence>
<accession>A0A4S4M3D9</accession>
<evidence type="ECO:0008006" key="4">
    <source>
        <dbReference type="Google" id="ProtNLM"/>
    </source>
</evidence>
<dbReference type="EMBL" id="SGPL01000065">
    <property type="protein sequence ID" value="THH18741.1"/>
    <property type="molecule type" value="Genomic_DNA"/>
</dbReference>
<proteinExistence type="predicted"/>
<sequence length="504" mass="54984">MQPPTVTNVFIRTVHDAHRIFYAVYLGVLPMITRRLDVKERDTLRSGCCYAWEDRGPHAITGLGIERFTEGRHWSPSRVREEFLFYYEKYEPSKTRGTKTGDANTDEAPPRDWDPFVKQTYSVWLETDQGRRKWHLTAYFTQATVDQLGTVDDIPALRGLIVPEGMFRSSRTTKSRRGAGANNNNTNLKAATSNSKNTTSGKSKAAAEPAPPPPLASNEVTSSSPARTYAQFPAVPDQNSALLAKDYVTPVFQSIQAPGYGFPTNTTASTQYLPVSQVSQFPSQPGSSSLQPQHAASYTVSRPQDDIVYTYPVQPTFSNYDSAATPSLMNANPNWALTPADHTPHVSYASYAFAPTQTPFPHHAHSYSYPTPPSPSSASDSGSSHVSNLSVSSISSSSPTFLIETPPVVASVLLSTSTSDAPGPLSRMSHPSMVDSAYSTAMSELDTSMGDTLWQSPPPATADGEGAWDGAEKLAPLHALRRHHPYRRDPVDDRALQILDSRGA</sequence>
<feature type="region of interest" description="Disordered" evidence="1">
    <location>
        <begin position="364"/>
        <end position="390"/>
    </location>
</feature>
<dbReference type="PANTHER" id="PTHR28027:SF2">
    <property type="entry name" value="TRANSCRIPTIONAL REGULATOR MIT1"/>
    <property type="match status" value="1"/>
</dbReference>
<reference evidence="2 3" key="1">
    <citation type="submission" date="2019-02" db="EMBL/GenBank/DDBJ databases">
        <title>Genome sequencing of the rare red list fungi Bondarzewia mesenterica.</title>
        <authorList>
            <person name="Buettner E."/>
            <person name="Kellner H."/>
        </authorList>
    </citation>
    <scope>NUCLEOTIDE SEQUENCE [LARGE SCALE GENOMIC DNA]</scope>
    <source>
        <strain evidence="2 3">DSM 108281</strain>
    </source>
</reference>
<dbReference type="Pfam" id="PF09729">
    <property type="entry name" value="Gti1_Pac2"/>
    <property type="match status" value="1"/>
</dbReference>
<organism evidence="2 3">
    <name type="scientific">Bondarzewia mesenterica</name>
    <dbReference type="NCBI Taxonomy" id="1095465"/>
    <lineage>
        <taxon>Eukaryota</taxon>
        <taxon>Fungi</taxon>
        <taxon>Dikarya</taxon>
        <taxon>Basidiomycota</taxon>
        <taxon>Agaricomycotina</taxon>
        <taxon>Agaricomycetes</taxon>
        <taxon>Russulales</taxon>
        <taxon>Bondarzewiaceae</taxon>
        <taxon>Bondarzewia</taxon>
    </lineage>
</organism>
<dbReference type="AlphaFoldDB" id="A0A4S4M3D9"/>
<comment type="caution">
    <text evidence="2">The sequence shown here is derived from an EMBL/GenBank/DDBJ whole genome shotgun (WGS) entry which is preliminary data.</text>
</comment>
<keyword evidence="3" id="KW-1185">Reference proteome</keyword>
<dbReference type="OrthoDB" id="5572844at2759"/>
<dbReference type="GO" id="GO:0003677">
    <property type="term" value="F:DNA binding"/>
    <property type="evidence" value="ECO:0007669"/>
    <property type="project" value="TreeGrafter"/>
</dbReference>
<feature type="compositionally biased region" description="Low complexity" evidence="1">
    <location>
        <begin position="278"/>
        <end position="293"/>
    </location>
</feature>
<protein>
    <recommendedName>
        <fullName evidence="4">cAMP-independent regulatory protein pac2</fullName>
    </recommendedName>
</protein>
<gene>
    <name evidence="2" type="ORF">EW146_g2278</name>
</gene>
<feature type="region of interest" description="Disordered" evidence="1">
    <location>
        <begin position="93"/>
        <end position="112"/>
    </location>
</feature>
<name>A0A4S4M3D9_9AGAM</name>